<dbReference type="PANTHER" id="PTHR43968:SF6">
    <property type="entry name" value="GLUTATHIONE S-TRANSFERASE OMEGA"/>
    <property type="match status" value="1"/>
</dbReference>
<dbReference type="SUPFAM" id="SSF52833">
    <property type="entry name" value="Thioredoxin-like"/>
    <property type="match status" value="1"/>
</dbReference>
<dbReference type="GO" id="GO:0005737">
    <property type="term" value="C:cytoplasm"/>
    <property type="evidence" value="ECO:0007669"/>
    <property type="project" value="InterPro"/>
</dbReference>
<evidence type="ECO:0000256" key="4">
    <source>
        <dbReference type="ARBA" id="ARBA00047960"/>
    </source>
</evidence>
<dbReference type="InterPro" id="IPR004045">
    <property type="entry name" value="Glutathione_S-Trfase_N"/>
</dbReference>
<gene>
    <name evidence="8" type="ORF">FSP39_006999</name>
</gene>
<organism evidence="8 9">
    <name type="scientific">Pinctada imbricata</name>
    <name type="common">Atlantic pearl-oyster</name>
    <name type="synonym">Pinctada martensii</name>
    <dbReference type="NCBI Taxonomy" id="66713"/>
    <lineage>
        <taxon>Eukaryota</taxon>
        <taxon>Metazoa</taxon>
        <taxon>Spiralia</taxon>
        <taxon>Lophotrochozoa</taxon>
        <taxon>Mollusca</taxon>
        <taxon>Bivalvia</taxon>
        <taxon>Autobranchia</taxon>
        <taxon>Pteriomorphia</taxon>
        <taxon>Pterioida</taxon>
        <taxon>Pterioidea</taxon>
        <taxon>Pteriidae</taxon>
        <taxon>Pinctada</taxon>
    </lineage>
</organism>
<evidence type="ECO:0000259" key="7">
    <source>
        <dbReference type="PROSITE" id="PS50405"/>
    </source>
</evidence>
<dbReference type="Pfam" id="PF13409">
    <property type="entry name" value="GST_N_2"/>
    <property type="match status" value="1"/>
</dbReference>
<dbReference type="PRINTS" id="PR01625">
    <property type="entry name" value="GSTRNSFRASEO"/>
</dbReference>
<dbReference type="EC" id="2.5.1.18" evidence="5"/>
<comment type="catalytic activity">
    <reaction evidence="5">
        <text>L-dehydroascorbate + 2 glutathione = glutathione disulfide + L-ascorbate</text>
        <dbReference type="Rhea" id="RHEA:24424"/>
        <dbReference type="ChEBI" id="CHEBI:38290"/>
        <dbReference type="ChEBI" id="CHEBI:57925"/>
        <dbReference type="ChEBI" id="CHEBI:58297"/>
        <dbReference type="ChEBI" id="CHEBI:58539"/>
        <dbReference type="EC" id="1.8.5.1"/>
    </reaction>
</comment>
<comment type="similarity">
    <text evidence="1 5">Belongs to the GST superfamily. Omega family.</text>
</comment>
<comment type="caution">
    <text evidence="8">The sequence shown here is derived from an EMBL/GenBank/DDBJ whole genome shotgun (WGS) entry which is preliminary data.</text>
</comment>
<dbReference type="Gene3D" id="3.40.30.10">
    <property type="entry name" value="Glutaredoxin"/>
    <property type="match status" value="1"/>
</dbReference>
<dbReference type="GO" id="GO:0045174">
    <property type="term" value="F:glutathione dehydrogenase (ascorbate) activity"/>
    <property type="evidence" value="ECO:0007669"/>
    <property type="project" value="UniProtKB-UniRule"/>
</dbReference>
<accession>A0AA89BNU1</accession>
<dbReference type="SUPFAM" id="SSF47616">
    <property type="entry name" value="GST C-terminal domain-like"/>
    <property type="match status" value="1"/>
</dbReference>
<dbReference type="Pfam" id="PF13410">
    <property type="entry name" value="GST_C_2"/>
    <property type="match status" value="1"/>
</dbReference>
<evidence type="ECO:0000256" key="5">
    <source>
        <dbReference type="RuleBase" id="RU368071"/>
    </source>
</evidence>
<keyword evidence="9" id="KW-1185">Reference proteome</keyword>
<dbReference type="GO" id="GO:0004364">
    <property type="term" value="F:glutathione transferase activity"/>
    <property type="evidence" value="ECO:0007669"/>
    <property type="project" value="UniProtKB-UniRule"/>
</dbReference>
<evidence type="ECO:0000313" key="9">
    <source>
        <dbReference type="Proteomes" id="UP001186944"/>
    </source>
</evidence>
<evidence type="ECO:0000256" key="2">
    <source>
        <dbReference type="ARBA" id="ARBA00022679"/>
    </source>
</evidence>
<dbReference type="SFLD" id="SFLDS00019">
    <property type="entry name" value="Glutathione_Transferase_(cytos"/>
    <property type="match status" value="1"/>
</dbReference>
<evidence type="ECO:0000256" key="3">
    <source>
        <dbReference type="ARBA" id="ARBA00023002"/>
    </source>
</evidence>
<dbReference type="PANTHER" id="PTHR43968">
    <property type="match status" value="1"/>
</dbReference>
<sequence length="267" mass="31283">RLCITGTEFPPLTEGTLRLYSMRFCPYAQRTRLVLAHKNIQHETVNVHLKPEKPDWFLERNPLGLVPVLEKDGKIVYESTICNEYLDTVYPENKLLPSDHYQRALDDMLLAKFDKTVSGFFKFMMSRGKDEETYKACLQSLKTFEEAIQQRGQFFGGKDVGMLDFNMWPFFERFVISKVLLNKEFINNDLFPGLQAWTERMMEVPAVKACYFPPDTHVMYMLTHSTGVPDYDLGLYWTWFSKPYILVKILKVVSFSRQMFSWLMGGK</sequence>
<dbReference type="Gene3D" id="1.20.1050.10">
    <property type="match status" value="1"/>
</dbReference>
<feature type="non-terminal residue" evidence="8">
    <location>
        <position position="1"/>
    </location>
</feature>
<dbReference type="InterPro" id="IPR010987">
    <property type="entry name" value="Glutathione-S-Trfase_C-like"/>
</dbReference>
<evidence type="ECO:0000313" key="8">
    <source>
        <dbReference type="EMBL" id="KAK3085677.1"/>
    </source>
</evidence>
<dbReference type="SFLD" id="SFLDG01152">
    <property type="entry name" value="Main.3:_Omega-_and_Tau-like"/>
    <property type="match status" value="1"/>
</dbReference>
<name>A0AA89BNU1_PINIB</name>
<comment type="function">
    <text evidence="5">Exhibits glutathione-dependent thiol transferase activity. Has high dehydroascorbate reductase activity and may contribute to the recycling of ascorbic acid. Participates in the biotransformation of inorganic arsenic and reduces monomethylarsonic acid (MMA).</text>
</comment>
<dbReference type="SFLD" id="SFLDG00358">
    <property type="entry name" value="Main_(cytGST)"/>
    <property type="match status" value="1"/>
</dbReference>
<keyword evidence="3 5" id="KW-0560">Oxidoreductase</keyword>
<dbReference type="EC" id="1.8.5.1" evidence="5"/>
<dbReference type="EC" id="1.20.4.2" evidence="5"/>
<feature type="domain" description="GST C-terminal" evidence="7">
    <location>
        <begin position="99"/>
        <end position="218"/>
    </location>
</feature>
<dbReference type="PROSITE" id="PS50405">
    <property type="entry name" value="GST_CTER"/>
    <property type="match status" value="1"/>
</dbReference>
<dbReference type="EMBL" id="VSWD01000012">
    <property type="protein sequence ID" value="KAK3085677.1"/>
    <property type="molecule type" value="Genomic_DNA"/>
</dbReference>
<protein>
    <recommendedName>
        <fullName evidence="5">Glutathione S-transferase omega</fullName>
        <shortName evidence="5">GSTO</shortName>
        <ecNumber evidence="5">1.20.4.2</ecNumber>
        <ecNumber evidence="5">1.8.5.1</ecNumber>
        <ecNumber evidence="5">2.5.1.18</ecNumber>
    </recommendedName>
    <alternativeName>
        <fullName evidence="5">Glutathione-dependent dehydroascorbate reductase</fullName>
    </alternativeName>
    <alternativeName>
        <fullName evidence="5">Monomethylarsonic acid reductase</fullName>
    </alternativeName>
</protein>
<reference evidence="8" key="1">
    <citation type="submission" date="2019-08" db="EMBL/GenBank/DDBJ databases">
        <title>The improved chromosome-level genome for the pearl oyster Pinctada fucata martensii using PacBio sequencing and Hi-C.</title>
        <authorList>
            <person name="Zheng Z."/>
        </authorList>
    </citation>
    <scope>NUCLEOTIDE SEQUENCE</scope>
    <source>
        <strain evidence="8">ZZ-2019</strain>
        <tissue evidence="8">Adductor muscle</tissue>
    </source>
</reference>
<dbReference type="InterPro" id="IPR005442">
    <property type="entry name" value="GST_omega"/>
</dbReference>
<dbReference type="FunFam" id="1.20.1050.10:FF:000009">
    <property type="entry name" value="Glutathione S-transferase omega-1"/>
    <property type="match status" value="1"/>
</dbReference>
<evidence type="ECO:0000259" key="6">
    <source>
        <dbReference type="PROSITE" id="PS50404"/>
    </source>
</evidence>
<feature type="domain" description="GST N-terminal" evidence="6">
    <location>
        <begin position="15"/>
        <end position="94"/>
    </location>
</feature>
<comment type="catalytic activity">
    <reaction evidence="5">
        <text>methylarsonate + 2 glutathione + H(+) = methylarsonous acid + glutathione disulfide + H2O</text>
        <dbReference type="Rhea" id="RHEA:15969"/>
        <dbReference type="ChEBI" id="CHEBI:15377"/>
        <dbReference type="ChEBI" id="CHEBI:15378"/>
        <dbReference type="ChEBI" id="CHEBI:17826"/>
        <dbReference type="ChEBI" id="CHEBI:33409"/>
        <dbReference type="ChEBI" id="CHEBI:57925"/>
        <dbReference type="ChEBI" id="CHEBI:58297"/>
        <dbReference type="EC" id="1.20.4.2"/>
    </reaction>
</comment>
<keyword evidence="2 5" id="KW-0808">Transferase</keyword>
<dbReference type="InterPro" id="IPR045073">
    <property type="entry name" value="Omega/Tau-like"/>
</dbReference>
<dbReference type="GO" id="GO:0006749">
    <property type="term" value="P:glutathione metabolic process"/>
    <property type="evidence" value="ECO:0007669"/>
    <property type="project" value="UniProtKB-UniRule"/>
</dbReference>
<dbReference type="InterPro" id="IPR040079">
    <property type="entry name" value="Glutathione_S-Trfase"/>
</dbReference>
<dbReference type="AlphaFoldDB" id="A0AA89BNU1"/>
<dbReference type="FunFam" id="3.40.30.10:FF:000123">
    <property type="entry name" value="Glutathione transferase o1"/>
    <property type="match status" value="1"/>
</dbReference>
<comment type="catalytic activity">
    <reaction evidence="4 5">
        <text>RX + glutathione = an S-substituted glutathione + a halide anion + H(+)</text>
        <dbReference type="Rhea" id="RHEA:16437"/>
        <dbReference type="ChEBI" id="CHEBI:15378"/>
        <dbReference type="ChEBI" id="CHEBI:16042"/>
        <dbReference type="ChEBI" id="CHEBI:17792"/>
        <dbReference type="ChEBI" id="CHEBI:57925"/>
        <dbReference type="ChEBI" id="CHEBI:90779"/>
        <dbReference type="EC" id="2.5.1.18"/>
    </reaction>
</comment>
<dbReference type="InterPro" id="IPR050983">
    <property type="entry name" value="GST_Omega/HSP26"/>
</dbReference>
<dbReference type="Proteomes" id="UP001186944">
    <property type="component" value="Unassembled WGS sequence"/>
</dbReference>
<evidence type="ECO:0000256" key="1">
    <source>
        <dbReference type="ARBA" id="ARBA00011067"/>
    </source>
</evidence>
<dbReference type="PROSITE" id="PS50404">
    <property type="entry name" value="GST_NTER"/>
    <property type="match status" value="1"/>
</dbReference>
<dbReference type="InterPro" id="IPR036282">
    <property type="entry name" value="Glutathione-S-Trfase_C_sf"/>
</dbReference>
<proteinExistence type="inferred from homology"/>
<dbReference type="InterPro" id="IPR036249">
    <property type="entry name" value="Thioredoxin-like_sf"/>
</dbReference>
<dbReference type="GO" id="GO:0050610">
    <property type="term" value="F:methylarsonate reductase activity"/>
    <property type="evidence" value="ECO:0007669"/>
    <property type="project" value="UniProtKB-UniRule"/>
</dbReference>